<protein>
    <submittedName>
        <fullName evidence="1">Uncharacterized protein</fullName>
    </submittedName>
</protein>
<sequence length="71" mass="7833">MRAKLIEEELKTTGLTVIFGGNNTTTAEIVLQIHGAKDIDVDEILGALASRIKQDKKKPVDVEEKSDRLNN</sequence>
<reference evidence="1 2" key="1">
    <citation type="submission" date="2016-11" db="EMBL/GenBank/DDBJ databases">
        <title>Draft Genome Sequences of Nine Cyanobacterial Strains from Diverse Habitats.</title>
        <authorList>
            <person name="Zhu T."/>
            <person name="Hou S."/>
            <person name="Lu X."/>
            <person name="Hess W.R."/>
        </authorList>
    </citation>
    <scope>NUCLEOTIDE SEQUENCE [LARGE SCALE GENOMIC DNA]</scope>
    <source>
        <strain evidence="1 2">NIES-593</strain>
    </source>
</reference>
<organism evidence="1 2">
    <name type="scientific">Hydrococcus rivularis NIES-593</name>
    <dbReference type="NCBI Taxonomy" id="1921803"/>
    <lineage>
        <taxon>Bacteria</taxon>
        <taxon>Bacillati</taxon>
        <taxon>Cyanobacteriota</taxon>
        <taxon>Cyanophyceae</taxon>
        <taxon>Pleurocapsales</taxon>
        <taxon>Hydrococcaceae</taxon>
        <taxon>Hydrococcus</taxon>
    </lineage>
</organism>
<dbReference type="EMBL" id="MRCB01000057">
    <property type="protein sequence ID" value="OKH17833.1"/>
    <property type="molecule type" value="Genomic_DNA"/>
</dbReference>
<accession>A0A1U7H723</accession>
<evidence type="ECO:0000313" key="1">
    <source>
        <dbReference type="EMBL" id="OKH17833.1"/>
    </source>
</evidence>
<proteinExistence type="predicted"/>
<dbReference type="AlphaFoldDB" id="A0A1U7H723"/>
<comment type="caution">
    <text evidence="1">The sequence shown here is derived from an EMBL/GenBank/DDBJ whole genome shotgun (WGS) entry which is preliminary data.</text>
</comment>
<dbReference type="Proteomes" id="UP000186868">
    <property type="component" value="Unassembled WGS sequence"/>
</dbReference>
<keyword evidence="2" id="KW-1185">Reference proteome</keyword>
<name>A0A1U7H723_9CYAN</name>
<evidence type="ECO:0000313" key="2">
    <source>
        <dbReference type="Proteomes" id="UP000186868"/>
    </source>
</evidence>
<gene>
    <name evidence="1" type="ORF">NIES593_22705</name>
</gene>